<dbReference type="InterPro" id="IPR041698">
    <property type="entry name" value="Methyltransf_25"/>
</dbReference>
<keyword evidence="2" id="KW-0489">Methyltransferase</keyword>
<dbReference type="AlphaFoldDB" id="A0A838BAL1"/>
<evidence type="ECO:0000259" key="1">
    <source>
        <dbReference type="Pfam" id="PF13649"/>
    </source>
</evidence>
<name>A0A838BAL1_9HYPH</name>
<protein>
    <submittedName>
        <fullName evidence="2">Class I SAM-dependent methyltransferase</fullName>
    </submittedName>
</protein>
<comment type="caution">
    <text evidence="2">The sequence shown here is derived from an EMBL/GenBank/DDBJ whole genome shotgun (WGS) entry which is preliminary data.</text>
</comment>
<dbReference type="EMBL" id="JACDTY010000009">
    <property type="protein sequence ID" value="MBA1142390.1"/>
    <property type="molecule type" value="Genomic_DNA"/>
</dbReference>
<dbReference type="InterPro" id="IPR029063">
    <property type="entry name" value="SAM-dependent_MTases_sf"/>
</dbReference>
<dbReference type="Proteomes" id="UP000558284">
    <property type="component" value="Unassembled WGS sequence"/>
</dbReference>
<reference evidence="2 3" key="1">
    <citation type="submission" date="2020-07" db="EMBL/GenBank/DDBJ databases">
        <title>Definition of the novel symbiovar canariense within Mesorhizobium novociceri, a new species of genus Mesorhizobium nodulating Cicer canariense in the Caldera de Taburiente National Park (La Palma, Canary Islands).</title>
        <authorList>
            <person name="Leon-Barrios M."/>
            <person name="Perez-Yepez J."/>
            <person name="Flores-Felix J.D."/>
            <person name="Ramirez-Baena M.H."/>
            <person name="Pulido-Suarez L."/>
            <person name="Igual J.M."/>
            <person name="Velazquez E."/>
            <person name="Peix A."/>
        </authorList>
    </citation>
    <scope>NUCLEOTIDE SEQUENCE [LARGE SCALE GENOMIC DNA]</scope>
    <source>
        <strain evidence="2 3">CCANP35</strain>
    </source>
</reference>
<dbReference type="Pfam" id="PF13649">
    <property type="entry name" value="Methyltransf_25"/>
    <property type="match status" value="1"/>
</dbReference>
<dbReference type="GO" id="GO:0032259">
    <property type="term" value="P:methylation"/>
    <property type="evidence" value="ECO:0007669"/>
    <property type="project" value="UniProtKB-KW"/>
</dbReference>
<dbReference type="RefSeq" id="WP_181059200.1">
    <property type="nucleotide sequence ID" value="NZ_JACDTY010000009.1"/>
</dbReference>
<keyword evidence="2" id="KW-0808">Transferase</keyword>
<feature type="domain" description="Methyltransferase" evidence="1">
    <location>
        <begin position="45"/>
        <end position="135"/>
    </location>
</feature>
<accession>A0A838BAL1</accession>
<evidence type="ECO:0000313" key="3">
    <source>
        <dbReference type="Proteomes" id="UP000558284"/>
    </source>
</evidence>
<proteinExistence type="predicted"/>
<organism evidence="2 3">
    <name type="scientific">Mesorhizobium neociceri</name>
    <dbReference type="NCBI Taxonomy" id="1307853"/>
    <lineage>
        <taxon>Bacteria</taxon>
        <taxon>Pseudomonadati</taxon>
        <taxon>Pseudomonadota</taxon>
        <taxon>Alphaproteobacteria</taxon>
        <taxon>Hyphomicrobiales</taxon>
        <taxon>Phyllobacteriaceae</taxon>
        <taxon>Mesorhizobium</taxon>
    </lineage>
</organism>
<dbReference type="SUPFAM" id="SSF53335">
    <property type="entry name" value="S-adenosyl-L-methionine-dependent methyltransferases"/>
    <property type="match status" value="1"/>
</dbReference>
<dbReference type="Gene3D" id="3.40.50.150">
    <property type="entry name" value="Vaccinia Virus protein VP39"/>
    <property type="match status" value="1"/>
</dbReference>
<sequence>MSHDFIYADDWASVYEEITEVRGKITEADDTAAFLERHCSGGNALELGIGDGRVAVPLSARGVKVEGIDNSESMLKLLASRTDVVKARHGDIANFTSLDRYNAVFCIYNTFMLLYTREAQIACLRSAASALKDGGTLAIEIEVPALDGFINGQKTTTLLVDQVNTILRTDVHDALRQNLVSSFLWFSETSVRRLAHRVRYVHHQELDTMADCAGLKLVERLSDWTGGAFTQASTRNISLYRRSTL</sequence>
<dbReference type="CDD" id="cd02440">
    <property type="entry name" value="AdoMet_MTases"/>
    <property type="match status" value="1"/>
</dbReference>
<dbReference type="GO" id="GO:0008168">
    <property type="term" value="F:methyltransferase activity"/>
    <property type="evidence" value="ECO:0007669"/>
    <property type="project" value="UniProtKB-KW"/>
</dbReference>
<keyword evidence="3" id="KW-1185">Reference proteome</keyword>
<evidence type="ECO:0000313" key="2">
    <source>
        <dbReference type="EMBL" id="MBA1142390.1"/>
    </source>
</evidence>
<gene>
    <name evidence="2" type="ORF">H0241_19270</name>
</gene>